<keyword evidence="1" id="KW-1133">Transmembrane helix</keyword>
<feature type="domain" description="TRAP C4-dicarboxylate transport system permease DctM subunit" evidence="2">
    <location>
        <begin position="10"/>
        <end position="176"/>
    </location>
</feature>
<gene>
    <name evidence="3" type="ORF">S06H3_53183</name>
</gene>
<name>X1QVL0_9ZZZZ</name>
<dbReference type="InterPro" id="IPR010656">
    <property type="entry name" value="DctM"/>
</dbReference>
<evidence type="ECO:0000256" key="1">
    <source>
        <dbReference type="SAM" id="Phobius"/>
    </source>
</evidence>
<evidence type="ECO:0000259" key="2">
    <source>
        <dbReference type="Pfam" id="PF06808"/>
    </source>
</evidence>
<evidence type="ECO:0000313" key="3">
    <source>
        <dbReference type="EMBL" id="GAI54930.1"/>
    </source>
</evidence>
<feature type="non-terminal residue" evidence="3">
    <location>
        <position position="1"/>
    </location>
</feature>
<feature type="transmembrane region" description="Helical" evidence="1">
    <location>
        <begin position="74"/>
        <end position="99"/>
    </location>
</feature>
<dbReference type="PANTHER" id="PTHR43849">
    <property type="entry name" value="BLL3936 PROTEIN"/>
    <property type="match status" value="1"/>
</dbReference>
<dbReference type="EMBL" id="BARV01033883">
    <property type="protein sequence ID" value="GAI54930.1"/>
    <property type="molecule type" value="Genomic_DNA"/>
</dbReference>
<dbReference type="AlphaFoldDB" id="X1QVL0"/>
<keyword evidence="1" id="KW-0812">Transmembrane</keyword>
<dbReference type="PANTHER" id="PTHR43849:SF2">
    <property type="entry name" value="BLL3936 PROTEIN"/>
    <property type="match status" value="1"/>
</dbReference>
<protein>
    <recommendedName>
        <fullName evidence="2">TRAP C4-dicarboxylate transport system permease DctM subunit domain-containing protein</fullName>
    </recommendedName>
</protein>
<organism evidence="3">
    <name type="scientific">marine sediment metagenome</name>
    <dbReference type="NCBI Taxonomy" id="412755"/>
    <lineage>
        <taxon>unclassified sequences</taxon>
        <taxon>metagenomes</taxon>
        <taxon>ecological metagenomes</taxon>
    </lineage>
</organism>
<dbReference type="Pfam" id="PF06808">
    <property type="entry name" value="DctM"/>
    <property type="match status" value="1"/>
</dbReference>
<proteinExistence type="predicted"/>
<feature type="transmembrane region" description="Helical" evidence="1">
    <location>
        <begin position="20"/>
        <end position="38"/>
    </location>
</feature>
<keyword evidence="1" id="KW-0472">Membrane</keyword>
<comment type="caution">
    <text evidence="3">The sequence shown here is derived from an EMBL/GenBank/DDBJ whole genome shotgun (WGS) entry which is preliminary data.</text>
</comment>
<sequence>LAFVLAAVMLFAAIESGRRLAGFPYAILCLVAGLSPLIADKLPGVLWGVSFPFDYIAASFTYGDHGMLGLPAQVIGNILIGFLIFAGMLIATGAGRFFLNLALALMGRFRGGPAKVAVIASGFFGSLSGATPANIVATGSVTIPAMKGIGYPPHYAAAIEAIASNGGTIMPPVMVVLRNPSYARAL</sequence>
<accession>X1QVL0</accession>
<feature type="transmembrane region" description="Helical" evidence="1">
    <location>
        <begin position="45"/>
        <end position="62"/>
    </location>
</feature>
<reference evidence="3" key="1">
    <citation type="journal article" date="2014" name="Front. Microbiol.">
        <title>High frequency of phylogenetically diverse reductive dehalogenase-homologous genes in deep subseafloor sedimentary metagenomes.</title>
        <authorList>
            <person name="Kawai M."/>
            <person name="Futagami T."/>
            <person name="Toyoda A."/>
            <person name="Takaki Y."/>
            <person name="Nishi S."/>
            <person name="Hori S."/>
            <person name="Arai W."/>
            <person name="Tsubouchi T."/>
            <person name="Morono Y."/>
            <person name="Uchiyama I."/>
            <person name="Ito T."/>
            <person name="Fujiyama A."/>
            <person name="Inagaki F."/>
            <person name="Takami H."/>
        </authorList>
    </citation>
    <scope>NUCLEOTIDE SEQUENCE</scope>
    <source>
        <strain evidence="3">Expedition CK06-06</strain>
    </source>
</reference>